<evidence type="ECO:0000256" key="1">
    <source>
        <dbReference type="SAM" id="Phobius"/>
    </source>
</evidence>
<reference evidence="2 3" key="1">
    <citation type="submission" date="2021-07" db="EMBL/GenBank/DDBJ databases">
        <title>Genome data of Colletotrichum spaethianum.</title>
        <authorList>
            <person name="Utami Y.D."/>
            <person name="Hiruma K."/>
        </authorList>
    </citation>
    <scope>NUCLEOTIDE SEQUENCE [LARGE SCALE GENOMIC DNA]</scope>
    <source>
        <strain evidence="2 3">MAFF 242679</strain>
    </source>
</reference>
<evidence type="ECO:0000313" key="2">
    <source>
        <dbReference type="EMBL" id="GJC86422.1"/>
    </source>
</evidence>
<evidence type="ECO:0000313" key="3">
    <source>
        <dbReference type="Proteomes" id="UP001055172"/>
    </source>
</evidence>
<protein>
    <submittedName>
        <fullName evidence="2">Uncharacterized protein</fullName>
    </submittedName>
</protein>
<proteinExistence type="predicted"/>
<organism evidence="2 3">
    <name type="scientific">Colletotrichum liriopes</name>
    <dbReference type="NCBI Taxonomy" id="708192"/>
    <lineage>
        <taxon>Eukaryota</taxon>
        <taxon>Fungi</taxon>
        <taxon>Dikarya</taxon>
        <taxon>Ascomycota</taxon>
        <taxon>Pezizomycotina</taxon>
        <taxon>Sordariomycetes</taxon>
        <taxon>Hypocreomycetidae</taxon>
        <taxon>Glomerellales</taxon>
        <taxon>Glomerellaceae</taxon>
        <taxon>Colletotrichum</taxon>
        <taxon>Colletotrichum spaethianum species complex</taxon>
    </lineage>
</organism>
<accession>A0AA37GT17</accession>
<feature type="transmembrane region" description="Helical" evidence="1">
    <location>
        <begin position="80"/>
        <end position="100"/>
    </location>
</feature>
<feature type="transmembrane region" description="Helical" evidence="1">
    <location>
        <begin position="120"/>
        <end position="142"/>
    </location>
</feature>
<dbReference type="EMBL" id="BPPX01000021">
    <property type="protein sequence ID" value="GJC86422.1"/>
    <property type="molecule type" value="Genomic_DNA"/>
</dbReference>
<sequence>MDVFSLEANTLILSVVLANTPQVVMSLIYFNYNALFTCISLATEWDRFYSKNKKGLRVSTKPEGEQRQTYFLQLPYRYSLTLAVFSGILHWLISQSIFLVRIEVYDDNENREEQTTSCGWSPIGIILVIVAGSALVGMLVTFGCRRLRFGGIPVAGSCSAAIAAACHPDPSERGSSATLPLHWAVVSGKDVTPGHCSFTSKDIEKPTDGCSYE</sequence>
<gene>
    <name evidence="2" type="ORF">ColLi_09260</name>
</gene>
<dbReference type="PANTHER" id="PTHR35395">
    <property type="entry name" value="DUF6536 DOMAIN-CONTAINING PROTEIN"/>
    <property type="match status" value="1"/>
</dbReference>
<dbReference type="PANTHER" id="PTHR35395:SF1">
    <property type="entry name" value="DUF6536 DOMAIN-CONTAINING PROTEIN"/>
    <property type="match status" value="1"/>
</dbReference>
<dbReference type="Proteomes" id="UP001055172">
    <property type="component" value="Unassembled WGS sequence"/>
</dbReference>
<keyword evidence="3" id="KW-1185">Reference proteome</keyword>
<keyword evidence="1" id="KW-0812">Transmembrane</keyword>
<comment type="caution">
    <text evidence="2">The sequence shown here is derived from an EMBL/GenBank/DDBJ whole genome shotgun (WGS) entry which is preliminary data.</text>
</comment>
<dbReference type="AlphaFoldDB" id="A0AA37GT17"/>
<name>A0AA37GT17_9PEZI</name>
<keyword evidence="1" id="KW-1133">Transmembrane helix</keyword>
<keyword evidence="1" id="KW-0472">Membrane</keyword>